<accession>A0A5N4AGS6</accession>
<keyword evidence="3" id="KW-1185">Reference proteome</keyword>
<evidence type="ECO:0000313" key="2">
    <source>
        <dbReference type="EMBL" id="KAB0796527.1"/>
    </source>
</evidence>
<name>A0A5N4AGS6_PHOPY</name>
<gene>
    <name evidence="2" type="ORF">PPYR_10588</name>
</gene>
<evidence type="ECO:0000313" key="3">
    <source>
        <dbReference type="Proteomes" id="UP000327044"/>
    </source>
</evidence>
<dbReference type="EMBL" id="VVIM01000007">
    <property type="protein sequence ID" value="KAB0796527.1"/>
    <property type="molecule type" value="Genomic_DNA"/>
</dbReference>
<sequence>MEAKLILVLSKLDLLENKSDTAIRNIAILSATIENLKTENSNLRTQMQQMEKKIDYLENQSRRNNVIFYNVKEDAKETWEDTEAKVRQIIDSQYKISLGDKDIERAHRLGTNDFIVRNAFKLKNTPVSVSEDFSKHILEK</sequence>
<evidence type="ECO:0000256" key="1">
    <source>
        <dbReference type="SAM" id="Coils"/>
    </source>
</evidence>
<organism evidence="2 3">
    <name type="scientific">Photinus pyralis</name>
    <name type="common">Common eastern firefly</name>
    <name type="synonym">Lampyris pyralis</name>
    <dbReference type="NCBI Taxonomy" id="7054"/>
    <lineage>
        <taxon>Eukaryota</taxon>
        <taxon>Metazoa</taxon>
        <taxon>Ecdysozoa</taxon>
        <taxon>Arthropoda</taxon>
        <taxon>Hexapoda</taxon>
        <taxon>Insecta</taxon>
        <taxon>Pterygota</taxon>
        <taxon>Neoptera</taxon>
        <taxon>Endopterygota</taxon>
        <taxon>Coleoptera</taxon>
        <taxon>Polyphaga</taxon>
        <taxon>Elateriformia</taxon>
        <taxon>Elateroidea</taxon>
        <taxon>Lampyridae</taxon>
        <taxon>Lampyrinae</taxon>
        <taxon>Photinus</taxon>
    </lineage>
</organism>
<dbReference type="InParanoid" id="A0A5N4AGS6"/>
<dbReference type="Gene3D" id="3.30.70.1820">
    <property type="entry name" value="L1 transposable element, RRM domain"/>
    <property type="match status" value="1"/>
</dbReference>
<protein>
    <submittedName>
        <fullName evidence="2">Uncharacterized protein</fullName>
    </submittedName>
</protein>
<dbReference type="Proteomes" id="UP000327044">
    <property type="component" value="Unassembled WGS sequence"/>
</dbReference>
<proteinExistence type="predicted"/>
<feature type="coiled-coil region" evidence="1">
    <location>
        <begin position="26"/>
        <end position="60"/>
    </location>
</feature>
<reference evidence="2 3" key="1">
    <citation type="journal article" date="2018" name="Elife">
        <title>Firefly genomes illuminate parallel origins of bioluminescence in beetles.</title>
        <authorList>
            <person name="Fallon T.R."/>
            <person name="Lower S.E."/>
            <person name="Chang C.H."/>
            <person name="Bessho-Uehara M."/>
            <person name="Martin G.J."/>
            <person name="Bewick A.J."/>
            <person name="Behringer M."/>
            <person name="Debat H.J."/>
            <person name="Wong I."/>
            <person name="Day J.C."/>
            <person name="Suvorov A."/>
            <person name="Silva C.J."/>
            <person name="Stanger-Hall K.F."/>
            <person name="Hall D.W."/>
            <person name="Schmitz R.J."/>
            <person name="Nelson D.R."/>
            <person name="Lewis S.M."/>
            <person name="Shigenobu S."/>
            <person name="Bybee S.M."/>
            <person name="Larracuente A.M."/>
            <person name="Oba Y."/>
            <person name="Weng J.K."/>
        </authorList>
    </citation>
    <scope>NUCLEOTIDE SEQUENCE [LARGE SCALE GENOMIC DNA]</scope>
    <source>
        <strain evidence="2">1611_PpyrPB1</strain>
        <tissue evidence="2">Whole body</tissue>
    </source>
</reference>
<dbReference type="AlphaFoldDB" id="A0A5N4AGS6"/>
<comment type="caution">
    <text evidence="2">The sequence shown here is derived from an EMBL/GenBank/DDBJ whole genome shotgun (WGS) entry which is preliminary data.</text>
</comment>
<keyword evidence="1" id="KW-0175">Coiled coil</keyword>